<evidence type="ECO:0000313" key="2">
    <source>
        <dbReference type="Proteomes" id="UP000003027"/>
    </source>
</evidence>
<evidence type="ECO:0000313" key="1">
    <source>
        <dbReference type="EMBL" id="EEQ10028.1"/>
    </source>
</evidence>
<organism evidence="1 2">
    <name type="scientific">Yersinia mollaretii (strain ATCC 43969 / DSM 18520 / CIP 103324 / CNY 7263 / WAIP 204)</name>
    <dbReference type="NCBI Taxonomy" id="349967"/>
    <lineage>
        <taxon>Bacteria</taxon>
        <taxon>Pseudomonadati</taxon>
        <taxon>Pseudomonadota</taxon>
        <taxon>Gammaproteobacteria</taxon>
        <taxon>Enterobacterales</taxon>
        <taxon>Yersiniaceae</taxon>
        <taxon>Yersinia</taxon>
    </lineage>
</organism>
<gene>
    <name evidence="1" type="ORF">ymoll0001_35530</name>
</gene>
<comment type="caution">
    <text evidence="1">The sequence shown here is derived from an EMBL/GenBank/DDBJ whole genome shotgun (WGS) entry which is preliminary data.</text>
</comment>
<dbReference type="Proteomes" id="UP000003027">
    <property type="component" value="Unassembled WGS sequence"/>
</dbReference>
<sequence>MIATQTAPLPRNKQKMGLRKGCRVYPVIAKWDHTLSFEQ</sequence>
<keyword evidence="2" id="KW-1185">Reference proteome</keyword>
<reference evidence="1" key="1">
    <citation type="submission" date="2008-12" db="EMBL/GenBank/DDBJ databases">
        <title>Annotation of the Yersinia mollaretii ATCC 43969 genome.</title>
        <authorList>
            <person name="Read T.D."/>
            <person name="Akmal A."/>
            <person name="Bishop-Lilly K."/>
            <person name="Chen P.E."/>
            <person name="Cook C."/>
            <person name="Kiley M.P."/>
            <person name="Lentz S."/>
            <person name="Mateczun A."/>
            <person name="Nagarajan N."/>
            <person name="Nolan N."/>
            <person name="Osborne B.I."/>
            <person name="Pop M."/>
            <person name="Sozhamannan S."/>
            <person name="Stewart A.C."/>
            <person name="Sulakvelidze A."/>
            <person name="Thomason B."/>
            <person name="Willner K."/>
            <person name="Zwick M.E."/>
        </authorList>
    </citation>
    <scope>NUCLEOTIDE SEQUENCE [LARGE SCALE GENOMIC DNA]</scope>
    <source>
        <strain evidence="1">ATCC 43969</strain>
    </source>
</reference>
<protein>
    <submittedName>
        <fullName evidence="1">Uncharacterized protein</fullName>
    </submittedName>
</protein>
<dbReference type="EMBL" id="AALD02000025">
    <property type="protein sequence ID" value="EEQ10028.1"/>
    <property type="molecule type" value="Genomic_DNA"/>
</dbReference>
<accession>A0ABP2EFK2</accession>
<name>A0ABP2EFK2_YERMW</name>
<proteinExistence type="predicted"/>